<evidence type="ECO:0000313" key="2">
    <source>
        <dbReference type="EMBL" id="RVU30397.1"/>
    </source>
</evidence>
<organism evidence="2 3">
    <name type="scientific">Neptunomonas marina</name>
    <dbReference type="NCBI Taxonomy" id="1815562"/>
    <lineage>
        <taxon>Bacteria</taxon>
        <taxon>Pseudomonadati</taxon>
        <taxon>Pseudomonadota</taxon>
        <taxon>Gammaproteobacteria</taxon>
        <taxon>Oceanospirillales</taxon>
        <taxon>Oceanospirillaceae</taxon>
        <taxon>Neptunomonas</taxon>
    </lineage>
</organism>
<dbReference type="Gene3D" id="1.20.5.300">
    <property type="match status" value="1"/>
</dbReference>
<reference evidence="2 3" key="1">
    <citation type="submission" date="2019-01" db="EMBL/GenBank/DDBJ databases">
        <authorList>
            <person name="Chen W.-M."/>
        </authorList>
    </citation>
    <scope>NUCLEOTIDE SEQUENCE [LARGE SCALE GENOMIC DNA]</scope>
    <source>
        <strain evidence="2 3">HPM-16</strain>
    </source>
</reference>
<keyword evidence="3" id="KW-1185">Reference proteome</keyword>
<proteinExistence type="inferred from homology"/>
<dbReference type="AlphaFoldDB" id="A0A437Q7B7"/>
<comment type="caution">
    <text evidence="2">The sequence shown here is derived from an EMBL/GenBank/DDBJ whole genome shotgun (WGS) entry which is preliminary data.</text>
</comment>
<dbReference type="Proteomes" id="UP000282818">
    <property type="component" value="Unassembled WGS sequence"/>
</dbReference>
<comment type="similarity">
    <text evidence="1">Belongs to the SlyX family.</text>
</comment>
<name>A0A437Q7B7_9GAMM</name>
<dbReference type="PANTHER" id="PTHR36508">
    <property type="entry name" value="PROTEIN SLYX"/>
    <property type="match status" value="1"/>
</dbReference>
<dbReference type="Pfam" id="PF04102">
    <property type="entry name" value="SlyX"/>
    <property type="match status" value="1"/>
</dbReference>
<evidence type="ECO:0000256" key="1">
    <source>
        <dbReference type="HAMAP-Rule" id="MF_00715"/>
    </source>
</evidence>
<dbReference type="RefSeq" id="WP_127694593.1">
    <property type="nucleotide sequence ID" value="NZ_SACQ01000005.1"/>
</dbReference>
<evidence type="ECO:0000313" key="3">
    <source>
        <dbReference type="Proteomes" id="UP000282818"/>
    </source>
</evidence>
<sequence>MTPEEQIANLEARVAFQEEAIDQLSNAMAKQDRIILDLQQALRLMNDQLKKLSEPMQEVSADEPPPPHY</sequence>
<dbReference type="PANTHER" id="PTHR36508:SF1">
    <property type="entry name" value="PROTEIN SLYX"/>
    <property type="match status" value="1"/>
</dbReference>
<protein>
    <recommendedName>
        <fullName evidence="1">Protein SlyX homolog</fullName>
    </recommendedName>
</protein>
<dbReference type="EMBL" id="SACQ01000005">
    <property type="protein sequence ID" value="RVU30397.1"/>
    <property type="molecule type" value="Genomic_DNA"/>
</dbReference>
<dbReference type="InterPro" id="IPR007236">
    <property type="entry name" value="SlyX"/>
</dbReference>
<gene>
    <name evidence="1" type="primary">slyX</name>
    <name evidence="2" type="ORF">EOE65_12205</name>
</gene>
<dbReference type="HAMAP" id="MF_00715">
    <property type="entry name" value="SlyX"/>
    <property type="match status" value="1"/>
</dbReference>
<accession>A0A437Q7B7</accession>